<keyword evidence="2" id="KW-1185">Reference proteome</keyword>
<evidence type="ECO:0000313" key="1">
    <source>
        <dbReference type="EMBL" id="MBW0464321.1"/>
    </source>
</evidence>
<evidence type="ECO:0000313" key="2">
    <source>
        <dbReference type="Proteomes" id="UP000765509"/>
    </source>
</evidence>
<reference evidence="1" key="1">
    <citation type="submission" date="2021-03" db="EMBL/GenBank/DDBJ databases">
        <title>Draft genome sequence of rust myrtle Austropuccinia psidii MF-1, a brazilian biotype.</title>
        <authorList>
            <person name="Quecine M.C."/>
            <person name="Pachon D.M.R."/>
            <person name="Bonatelli M.L."/>
            <person name="Correr F.H."/>
            <person name="Franceschini L.M."/>
            <person name="Leite T.F."/>
            <person name="Margarido G.R.A."/>
            <person name="Almeida C.A."/>
            <person name="Ferrarezi J.A."/>
            <person name="Labate C.A."/>
        </authorList>
    </citation>
    <scope>NUCLEOTIDE SEQUENCE</scope>
    <source>
        <strain evidence="1">MF-1</strain>
    </source>
</reference>
<sequence length="148" mass="16820">MIQNLEDLVGIFCAYGVEYKIWGAFPMEGKTPDILEKAWNPRLPEDKLKKDLLGIYPTASSFNLMLDKVKQNKESSMDDTFEYSKQKMDKSHKVPELKVGSLFPVSPLNFNNNKGQEKLEISYVGPLFIAYLHGEDAVQVEVSSELEN</sequence>
<dbReference type="EMBL" id="AVOT02000753">
    <property type="protein sequence ID" value="MBW0464321.1"/>
    <property type="molecule type" value="Genomic_DNA"/>
</dbReference>
<dbReference type="AlphaFoldDB" id="A0A9Q3GEN6"/>
<protein>
    <submittedName>
        <fullName evidence="1">Uncharacterized protein</fullName>
    </submittedName>
</protein>
<proteinExistence type="predicted"/>
<organism evidence="1 2">
    <name type="scientific">Austropuccinia psidii MF-1</name>
    <dbReference type="NCBI Taxonomy" id="1389203"/>
    <lineage>
        <taxon>Eukaryota</taxon>
        <taxon>Fungi</taxon>
        <taxon>Dikarya</taxon>
        <taxon>Basidiomycota</taxon>
        <taxon>Pucciniomycotina</taxon>
        <taxon>Pucciniomycetes</taxon>
        <taxon>Pucciniales</taxon>
        <taxon>Sphaerophragmiaceae</taxon>
        <taxon>Austropuccinia</taxon>
    </lineage>
</organism>
<comment type="caution">
    <text evidence="1">The sequence shown here is derived from an EMBL/GenBank/DDBJ whole genome shotgun (WGS) entry which is preliminary data.</text>
</comment>
<dbReference type="Proteomes" id="UP000765509">
    <property type="component" value="Unassembled WGS sequence"/>
</dbReference>
<accession>A0A9Q3GEN6</accession>
<gene>
    <name evidence="1" type="ORF">O181_004036</name>
</gene>
<name>A0A9Q3GEN6_9BASI</name>